<sequence length="509" mass="54708">MTSAATDVRPPAFPAPRPAARPSRNFFARHWRGDYSLVRSYWLHTASMQFGTVTLSAGITHALAHNAPARAASSALLVIYTLGLILWVWAIVGTWRAAERERAEKQRAGLSGVWSTVAKLMILLGAIGTGSRVVNDLPRLGAHLRTALGEQAASPFTVTPQRDGRAVLFTGGINDGAADALEQALRKTPGATTVVLRSEGGWLREGALVAEVIRRHRLHTYVERTCASACTIAFLAPGATDSELWRAYAAAGLPNAFVRHVQATSFDTMWFPTARELLDNGVVTRASSGGEYATMATLLTTREALATELRTAPLYATLERKYPAHFKSLLDSIWPALQRNASDAEIIAQLRTQSSRLYRALLPTAPDTLLLANARLTIDQAETLQRISPEACVGYLDGTAGPGTVAARLPGTLLTREQALFSDLVQAADPEHAPMVTRAQAMPALQLAIAALPVQEQRVLTFPTLRHTAPAAARCRALINFSQAILALPDADRALALRGIYAPTAAPDA</sequence>
<evidence type="ECO:0000256" key="1">
    <source>
        <dbReference type="SAM" id="Phobius"/>
    </source>
</evidence>
<dbReference type="RefSeq" id="WP_078223337.1">
    <property type="nucleotide sequence ID" value="NZ_CP019912.1"/>
</dbReference>
<protein>
    <recommendedName>
        <fullName evidence="4">Transmembrane protein</fullName>
    </recommendedName>
</protein>
<accession>A0A1U9VNE5</accession>
<feature type="transmembrane region" description="Helical" evidence="1">
    <location>
        <begin position="110"/>
        <end position="130"/>
    </location>
</feature>
<keyword evidence="1" id="KW-0472">Membrane</keyword>
<dbReference type="EMBL" id="CP019912">
    <property type="protein sequence ID" value="AQW31833.1"/>
    <property type="molecule type" value="Genomic_DNA"/>
</dbReference>
<dbReference type="InterPro" id="IPR029045">
    <property type="entry name" value="ClpP/crotonase-like_dom_sf"/>
</dbReference>
<keyword evidence="2" id="KW-0614">Plasmid</keyword>
<feature type="transmembrane region" description="Helical" evidence="1">
    <location>
        <begin position="75"/>
        <end position="98"/>
    </location>
</feature>
<dbReference type="SUPFAM" id="SSF52096">
    <property type="entry name" value="ClpP/crotonase"/>
    <property type="match status" value="1"/>
</dbReference>
<keyword evidence="1" id="KW-1133">Transmembrane helix</keyword>
<proteinExistence type="predicted"/>
<geneLocation type="plasmid" evidence="2">
    <name>unnamed</name>
</geneLocation>
<evidence type="ECO:0000313" key="3">
    <source>
        <dbReference type="Proteomes" id="UP000189628"/>
    </source>
</evidence>
<organism evidence="2 3">
    <name type="scientific">blood disease bacterium A2-HR MARDI</name>
    <dbReference type="NCBI Taxonomy" id="1944648"/>
    <lineage>
        <taxon>Bacteria</taxon>
        <taxon>Pseudomonadati</taxon>
        <taxon>Pseudomonadota</taxon>
        <taxon>Betaproteobacteria</taxon>
        <taxon>Burkholderiales</taxon>
        <taxon>Burkholderiaceae</taxon>
        <taxon>Ralstonia</taxon>
        <taxon>Ralstonia solanacearum species complex</taxon>
    </lineage>
</organism>
<gene>
    <name evidence="2" type="ORF">B0B51_18005</name>
</gene>
<evidence type="ECO:0000313" key="2">
    <source>
        <dbReference type="EMBL" id="AQW31833.1"/>
    </source>
</evidence>
<dbReference type="AlphaFoldDB" id="A0A1U9VNE5"/>
<evidence type="ECO:0008006" key="4">
    <source>
        <dbReference type="Google" id="ProtNLM"/>
    </source>
</evidence>
<name>A0A1U9VNE5_9RALS</name>
<reference evidence="2 3" key="1">
    <citation type="submission" date="2017-02" db="EMBL/GenBank/DDBJ databases">
        <title>Blood Disease Bacterium A2-HR MARDI.</title>
        <authorList>
            <person name="Badrun R."/>
            <person name="Abu Bakar N."/>
            <person name="Laboh R."/>
        </authorList>
    </citation>
    <scope>NUCLEOTIDE SEQUENCE [LARGE SCALE GENOMIC DNA]</scope>
    <source>
        <strain evidence="2 3">A2-HR MARDI</strain>
        <plasmid evidence="3">Plasmid</plasmid>
    </source>
</reference>
<keyword evidence="1" id="KW-0812">Transmembrane</keyword>
<feature type="transmembrane region" description="Helical" evidence="1">
    <location>
        <begin position="41"/>
        <end position="63"/>
    </location>
</feature>
<dbReference type="Proteomes" id="UP000189628">
    <property type="component" value="Plasmid unnamed"/>
</dbReference>